<keyword evidence="2" id="KW-1185">Reference proteome</keyword>
<sequence>MPVDAPYCRGVETNDILKKMLQGGKWQQTQCNCLPPCNHALYHYRGDTSDNRGDDRGRIKVVVMYSDCEIVE</sequence>
<dbReference type="Proteomes" id="UP000324222">
    <property type="component" value="Unassembled WGS sequence"/>
</dbReference>
<comment type="caution">
    <text evidence="1">The sequence shown here is derived from an EMBL/GenBank/DDBJ whole genome shotgun (WGS) entry which is preliminary data.</text>
</comment>
<dbReference type="OrthoDB" id="6336951at2759"/>
<dbReference type="EMBL" id="VSRR010008793">
    <property type="protein sequence ID" value="MPC49310.1"/>
    <property type="molecule type" value="Genomic_DNA"/>
</dbReference>
<dbReference type="AlphaFoldDB" id="A0A5B7FNK3"/>
<proteinExistence type="predicted"/>
<name>A0A5B7FNK3_PORTR</name>
<evidence type="ECO:0000313" key="2">
    <source>
        <dbReference type="Proteomes" id="UP000324222"/>
    </source>
</evidence>
<evidence type="ECO:0000313" key="1">
    <source>
        <dbReference type="EMBL" id="MPC49310.1"/>
    </source>
</evidence>
<organism evidence="1 2">
    <name type="scientific">Portunus trituberculatus</name>
    <name type="common">Swimming crab</name>
    <name type="synonym">Neptunus trituberculatus</name>
    <dbReference type="NCBI Taxonomy" id="210409"/>
    <lineage>
        <taxon>Eukaryota</taxon>
        <taxon>Metazoa</taxon>
        <taxon>Ecdysozoa</taxon>
        <taxon>Arthropoda</taxon>
        <taxon>Crustacea</taxon>
        <taxon>Multicrustacea</taxon>
        <taxon>Malacostraca</taxon>
        <taxon>Eumalacostraca</taxon>
        <taxon>Eucarida</taxon>
        <taxon>Decapoda</taxon>
        <taxon>Pleocyemata</taxon>
        <taxon>Brachyura</taxon>
        <taxon>Eubrachyura</taxon>
        <taxon>Portunoidea</taxon>
        <taxon>Portunidae</taxon>
        <taxon>Portuninae</taxon>
        <taxon>Portunus</taxon>
    </lineage>
</organism>
<reference evidence="1 2" key="1">
    <citation type="submission" date="2019-05" db="EMBL/GenBank/DDBJ databases">
        <title>Another draft genome of Portunus trituberculatus and its Hox gene families provides insights of decapod evolution.</title>
        <authorList>
            <person name="Jeong J.-H."/>
            <person name="Song I."/>
            <person name="Kim S."/>
            <person name="Choi T."/>
            <person name="Kim D."/>
            <person name="Ryu S."/>
            <person name="Kim W."/>
        </authorList>
    </citation>
    <scope>NUCLEOTIDE SEQUENCE [LARGE SCALE GENOMIC DNA]</scope>
    <source>
        <tissue evidence="1">Muscle</tissue>
    </source>
</reference>
<accession>A0A5B7FNK3</accession>
<gene>
    <name evidence="1" type="ORF">E2C01_043108</name>
</gene>
<protein>
    <submittedName>
        <fullName evidence="1">Uncharacterized protein</fullName>
    </submittedName>
</protein>